<accession>A0ABD0QU14</accession>
<gene>
    <name evidence="2" type="ORF">M9458_016622</name>
</gene>
<dbReference type="EMBL" id="JAMKFB020000007">
    <property type="protein sequence ID" value="KAL0189523.1"/>
    <property type="molecule type" value="Genomic_DNA"/>
</dbReference>
<dbReference type="InterPro" id="IPR036941">
    <property type="entry name" value="Rcpt_L-dom_sf"/>
</dbReference>
<comment type="caution">
    <text evidence="2">The sequence shown here is derived from an EMBL/GenBank/DDBJ whole genome shotgun (WGS) entry which is preliminary data.</text>
</comment>
<feature type="non-terminal residue" evidence="2">
    <location>
        <position position="66"/>
    </location>
</feature>
<dbReference type="AlphaFoldDB" id="A0ABD0QU14"/>
<protein>
    <recommendedName>
        <fullName evidence="1">Receptor L-domain domain-containing protein</fullName>
    </recommendedName>
</protein>
<reference evidence="2 3" key="1">
    <citation type="submission" date="2024-05" db="EMBL/GenBank/DDBJ databases">
        <title>Genome sequencing and assembly of Indian major carp, Cirrhinus mrigala (Hamilton, 1822).</title>
        <authorList>
            <person name="Mohindra V."/>
            <person name="Chowdhury L.M."/>
            <person name="Lal K."/>
            <person name="Jena J.K."/>
        </authorList>
    </citation>
    <scope>NUCLEOTIDE SEQUENCE [LARGE SCALE GENOMIC DNA]</scope>
    <source>
        <strain evidence="2">CM1030</strain>
        <tissue evidence="2">Blood</tissue>
    </source>
</reference>
<evidence type="ECO:0000313" key="3">
    <source>
        <dbReference type="Proteomes" id="UP001529510"/>
    </source>
</evidence>
<organism evidence="2 3">
    <name type="scientific">Cirrhinus mrigala</name>
    <name type="common">Mrigala</name>
    <dbReference type="NCBI Taxonomy" id="683832"/>
    <lineage>
        <taxon>Eukaryota</taxon>
        <taxon>Metazoa</taxon>
        <taxon>Chordata</taxon>
        <taxon>Craniata</taxon>
        <taxon>Vertebrata</taxon>
        <taxon>Euteleostomi</taxon>
        <taxon>Actinopterygii</taxon>
        <taxon>Neopterygii</taxon>
        <taxon>Teleostei</taxon>
        <taxon>Ostariophysi</taxon>
        <taxon>Cypriniformes</taxon>
        <taxon>Cyprinidae</taxon>
        <taxon>Labeoninae</taxon>
        <taxon>Labeonini</taxon>
        <taxon>Cirrhinus</taxon>
    </lineage>
</organism>
<dbReference type="Gene3D" id="3.80.20.20">
    <property type="entry name" value="Receptor L-domain"/>
    <property type="match status" value="1"/>
</dbReference>
<feature type="domain" description="Receptor L-domain" evidence="1">
    <location>
        <begin position="2"/>
        <end position="50"/>
    </location>
</feature>
<evidence type="ECO:0000259" key="1">
    <source>
        <dbReference type="Pfam" id="PF01030"/>
    </source>
</evidence>
<proteinExistence type="predicted"/>
<keyword evidence="3" id="KW-1185">Reference proteome</keyword>
<sequence length="66" mass="7876">MYAFAALDNQHLQLLWDWSQHNLNISAGKLYFRLNPKLCMSEIRKMWEKTGIKEKFLEGDFRNNGD</sequence>
<evidence type="ECO:0000313" key="2">
    <source>
        <dbReference type="EMBL" id="KAL0189523.1"/>
    </source>
</evidence>
<dbReference type="SUPFAM" id="SSF52058">
    <property type="entry name" value="L domain-like"/>
    <property type="match status" value="1"/>
</dbReference>
<dbReference type="Proteomes" id="UP001529510">
    <property type="component" value="Unassembled WGS sequence"/>
</dbReference>
<name>A0ABD0QU14_CIRMR</name>
<dbReference type="InterPro" id="IPR000494">
    <property type="entry name" value="Rcpt_L-dom"/>
</dbReference>
<dbReference type="Pfam" id="PF01030">
    <property type="entry name" value="Recep_L_domain"/>
    <property type="match status" value="1"/>
</dbReference>